<dbReference type="EMBL" id="VSSQ01045598">
    <property type="protein sequence ID" value="MPM99508.1"/>
    <property type="molecule type" value="Genomic_DNA"/>
</dbReference>
<name>A0A645EEF6_9ZZZZ</name>
<organism evidence="2">
    <name type="scientific">bioreactor metagenome</name>
    <dbReference type="NCBI Taxonomy" id="1076179"/>
    <lineage>
        <taxon>unclassified sequences</taxon>
        <taxon>metagenomes</taxon>
        <taxon>ecological metagenomes</taxon>
    </lineage>
</organism>
<evidence type="ECO:0000313" key="2">
    <source>
        <dbReference type="EMBL" id="MPM99508.1"/>
    </source>
</evidence>
<feature type="region of interest" description="Disordered" evidence="1">
    <location>
        <begin position="67"/>
        <end position="108"/>
    </location>
</feature>
<comment type="caution">
    <text evidence="2">The sequence shown here is derived from an EMBL/GenBank/DDBJ whole genome shotgun (WGS) entry which is preliminary data.</text>
</comment>
<feature type="compositionally biased region" description="Basic and acidic residues" evidence="1">
    <location>
        <begin position="88"/>
        <end position="100"/>
    </location>
</feature>
<gene>
    <name evidence="2" type="ORF">SDC9_146700</name>
</gene>
<reference evidence="2" key="1">
    <citation type="submission" date="2019-08" db="EMBL/GenBank/DDBJ databases">
        <authorList>
            <person name="Kucharzyk K."/>
            <person name="Murdoch R.W."/>
            <person name="Higgins S."/>
            <person name="Loffler F."/>
        </authorList>
    </citation>
    <scope>NUCLEOTIDE SEQUENCE</scope>
</reference>
<evidence type="ECO:0000256" key="1">
    <source>
        <dbReference type="SAM" id="MobiDB-lite"/>
    </source>
</evidence>
<sequence>MNASQLHQAEGDLHARLFGHGKALRDARVVGQHAQKSRHQGLVGAVAGAGGREGAVELQACRNRLAAQHAPGNQPDSYRARRVGAGGADHDRPHDVKDVQRSSPPLPIRMPPGGYSILASGLHLEWTIICAL</sequence>
<protein>
    <submittedName>
        <fullName evidence="2">Uncharacterized protein</fullName>
    </submittedName>
</protein>
<accession>A0A645EEF6</accession>
<dbReference type="AlphaFoldDB" id="A0A645EEF6"/>
<proteinExistence type="predicted"/>